<dbReference type="RefSeq" id="WP_339959832.1">
    <property type="nucleotide sequence ID" value="NZ_JAWMWH010000001.1"/>
</dbReference>
<dbReference type="NCBIfam" id="TIGR00336">
    <property type="entry name" value="pyrE"/>
    <property type="match status" value="1"/>
</dbReference>
<evidence type="ECO:0000256" key="1">
    <source>
        <dbReference type="ARBA" id="ARBA00004889"/>
    </source>
</evidence>
<feature type="binding site" evidence="6">
    <location>
        <position position="128"/>
    </location>
    <ligand>
        <name>orotate</name>
        <dbReference type="ChEBI" id="CHEBI:30839"/>
    </ligand>
</feature>
<evidence type="ECO:0000256" key="2">
    <source>
        <dbReference type="ARBA" id="ARBA00011971"/>
    </source>
</evidence>
<sequence>MALKIEKQIASGLLKINAVTLSPNDPFTWASGIKSPIYTDNRLTIGYPALRTQIADGLANMIKIAYPEANVIGGVATAGIPHAALVADRLNLPMVYVRSKPKDHGQGRQIEGHLPDNAKVVLIDDLISTGKSVLDAAKAVDKEPNAEVVGVAAIFTYELADSTKNFNAANKPLTTLTNYSSLIGQAMDENLITPDEHASLTKWREDPWHWTK</sequence>
<reference evidence="8 9" key="1">
    <citation type="submission" date="2023-10" db="EMBL/GenBank/DDBJ databases">
        <title>Nicoliella lavandulae sp. nov. isolated from Lavandula angustifolia flowers.</title>
        <authorList>
            <person name="Alcantara C."/>
            <person name="Zuniga M."/>
            <person name="Landete J.M."/>
            <person name="Monedero V."/>
        </authorList>
    </citation>
    <scope>NUCLEOTIDE SEQUENCE [LARGE SCALE GENOMIC DNA]</scope>
    <source>
        <strain evidence="8 9">Es01</strain>
    </source>
</reference>
<evidence type="ECO:0000313" key="9">
    <source>
        <dbReference type="Proteomes" id="UP001370590"/>
    </source>
</evidence>
<comment type="caution">
    <text evidence="8">The sequence shown here is derived from an EMBL/GenBank/DDBJ whole genome shotgun (WGS) entry which is preliminary data.</text>
</comment>
<evidence type="ECO:0000259" key="7">
    <source>
        <dbReference type="Pfam" id="PF00156"/>
    </source>
</evidence>
<feature type="binding site" evidence="6">
    <location>
        <position position="98"/>
    </location>
    <ligand>
        <name>5-phospho-alpha-D-ribose 1-diphosphate</name>
        <dbReference type="ChEBI" id="CHEBI:58017"/>
        <note>ligand shared between dimeric partners</note>
    </ligand>
</feature>
<keyword evidence="9" id="KW-1185">Reference proteome</keyword>
<comment type="function">
    <text evidence="6">Catalyzes the transfer of a ribosyl phosphate group from 5-phosphoribose 1-diphosphate to orotate, leading to the formation of orotidine monophosphate (OMP).</text>
</comment>
<feature type="binding site" evidence="6">
    <location>
        <position position="102"/>
    </location>
    <ligand>
        <name>5-phospho-alpha-D-ribose 1-diphosphate</name>
        <dbReference type="ChEBI" id="CHEBI:58017"/>
        <note>ligand shared between dimeric partners</note>
    </ligand>
</feature>
<comment type="cofactor">
    <cofactor evidence="6">
        <name>Mg(2+)</name>
        <dbReference type="ChEBI" id="CHEBI:18420"/>
    </cofactor>
</comment>
<keyword evidence="4 6" id="KW-0808">Transferase</keyword>
<dbReference type="PANTHER" id="PTHR19278:SF9">
    <property type="entry name" value="URIDINE 5'-MONOPHOSPHATE SYNTHASE"/>
    <property type="match status" value="1"/>
</dbReference>
<proteinExistence type="inferred from homology"/>
<comment type="subunit">
    <text evidence="6">Homodimer.</text>
</comment>
<dbReference type="InterPro" id="IPR023031">
    <property type="entry name" value="OPRT"/>
</dbReference>
<dbReference type="InterPro" id="IPR004467">
    <property type="entry name" value="Or_phspho_trans_dom"/>
</dbReference>
<feature type="binding site" evidence="6">
    <location>
        <position position="104"/>
    </location>
    <ligand>
        <name>5-phospho-alpha-D-ribose 1-diphosphate</name>
        <dbReference type="ChEBI" id="CHEBI:58017"/>
        <note>ligand shared between dimeric partners</note>
    </ligand>
</feature>
<organism evidence="8 9">
    <name type="scientific">Nicoliella lavandulae</name>
    <dbReference type="NCBI Taxonomy" id="3082954"/>
    <lineage>
        <taxon>Bacteria</taxon>
        <taxon>Bacillati</taxon>
        <taxon>Bacillota</taxon>
        <taxon>Bacilli</taxon>
        <taxon>Lactobacillales</taxon>
        <taxon>Lactobacillaceae</taxon>
        <taxon>Nicoliella</taxon>
    </lineage>
</organism>
<gene>
    <name evidence="6 8" type="primary">pyrE</name>
    <name evidence="8" type="ORF">R4146_02265</name>
</gene>
<dbReference type="InterPro" id="IPR000836">
    <property type="entry name" value="PRTase_dom"/>
</dbReference>
<evidence type="ECO:0000256" key="5">
    <source>
        <dbReference type="ARBA" id="ARBA00022975"/>
    </source>
</evidence>
<feature type="binding site" description="in other chain" evidence="6">
    <location>
        <begin position="124"/>
        <end position="132"/>
    </location>
    <ligand>
        <name>5-phospho-alpha-D-ribose 1-diphosphate</name>
        <dbReference type="ChEBI" id="CHEBI:58017"/>
        <note>ligand shared between dimeric partners</note>
    </ligand>
</feature>
<dbReference type="HAMAP" id="MF_01208">
    <property type="entry name" value="PyrE"/>
    <property type="match status" value="1"/>
</dbReference>
<dbReference type="SUPFAM" id="SSF53271">
    <property type="entry name" value="PRTase-like"/>
    <property type="match status" value="1"/>
</dbReference>
<keyword evidence="5 6" id="KW-0665">Pyrimidine biosynthesis</keyword>
<evidence type="ECO:0000256" key="3">
    <source>
        <dbReference type="ARBA" id="ARBA00022676"/>
    </source>
</evidence>
<accession>A0ABU8SJD1</accession>
<evidence type="ECO:0000256" key="4">
    <source>
        <dbReference type="ARBA" id="ARBA00022679"/>
    </source>
</evidence>
<comment type="similarity">
    <text evidence="6">Belongs to the purine/pyrimidine phosphoribosyltransferase family. PyrE subfamily.</text>
</comment>
<dbReference type="Proteomes" id="UP001370590">
    <property type="component" value="Unassembled WGS sequence"/>
</dbReference>
<comment type="catalytic activity">
    <reaction evidence="6">
        <text>orotidine 5'-phosphate + diphosphate = orotate + 5-phospho-alpha-D-ribose 1-diphosphate</text>
        <dbReference type="Rhea" id="RHEA:10380"/>
        <dbReference type="ChEBI" id="CHEBI:30839"/>
        <dbReference type="ChEBI" id="CHEBI:33019"/>
        <dbReference type="ChEBI" id="CHEBI:57538"/>
        <dbReference type="ChEBI" id="CHEBI:58017"/>
        <dbReference type="EC" id="2.4.2.10"/>
    </reaction>
</comment>
<evidence type="ECO:0000313" key="8">
    <source>
        <dbReference type="EMBL" id="MEJ6400007.1"/>
    </source>
</evidence>
<protein>
    <recommendedName>
        <fullName evidence="2 6">Orotate phosphoribosyltransferase</fullName>
        <shortName evidence="6">OPRT</shortName>
        <shortName evidence="6">OPRTase</shortName>
        <ecNumber evidence="2 6">2.4.2.10</ecNumber>
    </recommendedName>
</protein>
<dbReference type="EMBL" id="JAWMWH010000001">
    <property type="protein sequence ID" value="MEJ6400007.1"/>
    <property type="molecule type" value="Genomic_DNA"/>
</dbReference>
<keyword evidence="6" id="KW-0460">Magnesium</keyword>
<dbReference type="EC" id="2.4.2.10" evidence="2 6"/>
<dbReference type="PANTHER" id="PTHR19278">
    <property type="entry name" value="OROTATE PHOSPHORIBOSYLTRANSFERASE"/>
    <property type="match status" value="1"/>
</dbReference>
<dbReference type="Pfam" id="PF00156">
    <property type="entry name" value="Pribosyltran"/>
    <property type="match status" value="1"/>
</dbReference>
<dbReference type="Gene3D" id="3.40.50.2020">
    <property type="match status" value="1"/>
</dbReference>
<keyword evidence="3 6" id="KW-0328">Glycosyltransferase</keyword>
<comment type="pathway">
    <text evidence="1 6">Pyrimidine metabolism; UMP biosynthesis via de novo pathway; UMP from orotate: step 1/2.</text>
</comment>
<dbReference type="GO" id="GO:0004588">
    <property type="term" value="F:orotate phosphoribosyltransferase activity"/>
    <property type="evidence" value="ECO:0007669"/>
    <property type="project" value="UniProtKB-EC"/>
</dbReference>
<name>A0ABU8SJD1_9LACO</name>
<feature type="domain" description="Phosphoribosyltransferase" evidence="7">
    <location>
        <begin position="71"/>
        <end position="155"/>
    </location>
</feature>
<comment type="caution">
    <text evidence="6">Lacks conserved residue(s) required for the propagation of feature annotation.</text>
</comment>
<dbReference type="CDD" id="cd06223">
    <property type="entry name" value="PRTases_typeI"/>
    <property type="match status" value="1"/>
</dbReference>
<evidence type="ECO:0000256" key="6">
    <source>
        <dbReference type="HAMAP-Rule" id="MF_01208"/>
    </source>
</evidence>
<dbReference type="InterPro" id="IPR029057">
    <property type="entry name" value="PRTase-like"/>
</dbReference>